<protein>
    <recommendedName>
        <fullName evidence="4">Multi-tm2 domain protein</fullName>
    </recommendedName>
</protein>
<dbReference type="EMBL" id="JAUQTB010000001">
    <property type="protein sequence ID" value="MDO7905018.1"/>
    <property type="molecule type" value="Genomic_DNA"/>
</dbReference>
<keyword evidence="1" id="KW-0472">Membrane</keyword>
<keyword evidence="3" id="KW-1185">Reference proteome</keyword>
<reference evidence="2 3" key="1">
    <citation type="submission" date="2023-07" db="EMBL/GenBank/DDBJ databases">
        <title>Paenibacillus sp. JX-17 nov. isolated from soil.</title>
        <authorList>
            <person name="Wan Y."/>
            <person name="Liu B."/>
        </authorList>
    </citation>
    <scope>NUCLEOTIDE SEQUENCE [LARGE SCALE GENOMIC DNA]</scope>
    <source>
        <strain evidence="2 3">JX-17</strain>
    </source>
</reference>
<evidence type="ECO:0008006" key="4">
    <source>
        <dbReference type="Google" id="ProtNLM"/>
    </source>
</evidence>
<feature type="transmembrane region" description="Helical" evidence="1">
    <location>
        <begin position="161"/>
        <end position="179"/>
    </location>
</feature>
<sequence length="411" mass="46240">MTLPMRSKLLAFVLNFIPGLGHLYWGKRGRAFIYALLFFGSLFGAAGLLVLSGEDKLLLLGVLFAFFMGCISMVDLIVVLLREPSRFPRQTGYPQAEYAYGQASGPMPWQHHTGGDSQTWGESGYNPEQDPFVSGQEGGLSSSLPPMYAQPAASGTENERFFTILLSLIPGLGHFHLGLMQRGMSFLVSFFGLGTMLLFVAVLTREESVLLFMCALPVLWLYCMFDAVQLVNRRMAGEQINDRTLFDQLEQGRGTGRRSKVFAMILSAFPGAGHMYLGLQKRGLQLMALFLGSIYVLDLLRLTLFLFLIPVIWFYSFFDGMQQASRYDLGLAQDVPVFRMNRVSQRMLGLVLLALGLYYILIRFVVPYLDTHFPDLQLYYTIDMYLNTVMISILLIGGGLWLLKRSGKNEY</sequence>
<dbReference type="Proteomes" id="UP001240171">
    <property type="component" value="Unassembled WGS sequence"/>
</dbReference>
<feature type="transmembrane region" description="Helical" evidence="1">
    <location>
        <begin position="347"/>
        <end position="366"/>
    </location>
</feature>
<gene>
    <name evidence="2" type="ORF">Q5741_01160</name>
</gene>
<feature type="transmembrane region" description="Helical" evidence="1">
    <location>
        <begin position="299"/>
        <end position="318"/>
    </location>
</feature>
<evidence type="ECO:0000313" key="3">
    <source>
        <dbReference type="Proteomes" id="UP001240171"/>
    </source>
</evidence>
<feature type="transmembrane region" description="Helical" evidence="1">
    <location>
        <begin position="58"/>
        <end position="81"/>
    </location>
</feature>
<feature type="transmembrane region" description="Helical" evidence="1">
    <location>
        <begin position="261"/>
        <end position="279"/>
    </location>
</feature>
<comment type="caution">
    <text evidence="2">The sequence shown here is derived from an EMBL/GenBank/DDBJ whole genome shotgun (WGS) entry which is preliminary data.</text>
</comment>
<evidence type="ECO:0000256" key="1">
    <source>
        <dbReference type="SAM" id="Phobius"/>
    </source>
</evidence>
<feature type="transmembrane region" description="Helical" evidence="1">
    <location>
        <begin position="209"/>
        <end position="228"/>
    </location>
</feature>
<proteinExistence type="predicted"/>
<feature type="transmembrane region" description="Helical" evidence="1">
    <location>
        <begin position="378"/>
        <end position="403"/>
    </location>
</feature>
<keyword evidence="1" id="KW-0812">Transmembrane</keyword>
<name>A0ABT9C8U6_9BACL</name>
<feature type="transmembrane region" description="Helical" evidence="1">
    <location>
        <begin position="186"/>
        <end position="203"/>
    </location>
</feature>
<dbReference type="RefSeq" id="WP_305022206.1">
    <property type="nucleotide sequence ID" value="NZ_JAUQTB010000001.1"/>
</dbReference>
<accession>A0ABT9C8U6</accession>
<keyword evidence="1" id="KW-1133">Transmembrane helix</keyword>
<feature type="transmembrane region" description="Helical" evidence="1">
    <location>
        <begin position="31"/>
        <end position="51"/>
    </location>
</feature>
<evidence type="ECO:0000313" key="2">
    <source>
        <dbReference type="EMBL" id="MDO7905018.1"/>
    </source>
</evidence>
<organism evidence="2 3">
    <name type="scientific">Paenibacillus lacisoli</name>
    <dbReference type="NCBI Taxonomy" id="3064525"/>
    <lineage>
        <taxon>Bacteria</taxon>
        <taxon>Bacillati</taxon>
        <taxon>Bacillota</taxon>
        <taxon>Bacilli</taxon>
        <taxon>Bacillales</taxon>
        <taxon>Paenibacillaceae</taxon>
        <taxon>Paenibacillus</taxon>
    </lineage>
</organism>